<feature type="compositionally biased region" description="Polar residues" evidence="6">
    <location>
        <begin position="245"/>
        <end position="256"/>
    </location>
</feature>
<keyword evidence="4" id="KW-0804">Transcription</keyword>
<dbReference type="InterPro" id="IPR045314">
    <property type="entry name" value="bZIP_plant_GBF1"/>
</dbReference>
<gene>
    <name evidence="8" type="ORF">PVAP13_2KG400200</name>
</gene>
<feature type="domain" description="BZIP" evidence="7">
    <location>
        <begin position="166"/>
        <end position="213"/>
    </location>
</feature>
<dbReference type="Proteomes" id="UP000823388">
    <property type="component" value="Chromosome 2K"/>
</dbReference>
<dbReference type="GO" id="GO:0003700">
    <property type="term" value="F:DNA-binding transcription factor activity"/>
    <property type="evidence" value="ECO:0007669"/>
    <property type="project" value="InterPro"/>
</dbReference>
<evidence type="ECO:0000313" key="9">
    <source>
        <dbReference type="Proteomes" id="UP000823388"/>
    </source>
</evidence>
<dbReference type="CDD" id="cd14702">
    <property type="entry name" value="bZIP_plant_GBF1"/>
    <property type="match status" value="1"/>
</dbReference>
<dbReference type="InterPro" id="IPR046347">
    <property type="entry name" value="bZIP_sf"/>
</dbReference>
<dbReference type="GO" id="GO:0003677">
    <property type="term" value="F:DNA binding"/>
    <property type="evidence" value="ECO:0007669"/>
    <property type="project" value="UniProtKB-KW"/>
</dbReference>
<feature type="compositionally biased region" description="Polar residues" evidence="6">
    <location>
        <begin position="47"/>
        <end position="58"/>
    </location>
</feature>
<keyword evidence="5" id="KW-0539">Nucleus</keyword>
<sequence>MHQYNKLKLPNSTKRKGAREGGFSLSLVLGKQNYHCYAIKSLHQPSAFSAHPEQNPSRGQAKPEARLATPTSLLKISTGQTSEVAMLHQHHYHGGVAMANLHCLTSPNPAFHAHYHSNMIAMPPTPFQFPPTFEPTHEAPAAVGNSPAGSGSADDAYGGRMVMAEDERRRRRMVSNRESARRSRMRKQRQLTELWAQVVHLRGTNRRLLDELNHAMRGCSDMCCENARLEKEKAELGTKLERLMQAQNTTTPSSSSEPRDDTATE</sequence>
<evidence type="ECO:0000256" key="6">
    <source>
        <dbReference type="SAM" id="MobiDB-lite"/>
    </source>
</evidence>
<evidence type="ECO:0000259" key="7">
    <source>
        <dbReference type="PROSITE" id="PS50217"/>
    </source>
</evidence>
<comment type="subcellular location">
    <subcellularLocation>
        <location evidence="1">Nucleus</location>
    </subcellularLocation>
</comment>
<dbReference type="SMART" id="SM00338">
    <property type="entry name" value="BRLZ"/>
    <property type="match status" value="1"/>
</dbReference>
<keyword evidence="3" id="KW-0238">DNA-binding</keyword>
<feature type="region of interest" description="Disordered" evidence="6">
    <location>
        <begin position="47"/>
        <end position="66"/>
    </location>
</feature>
<dbReference type="Gene3D" id="1.20.5.170">
    <property type="match status" value="1"/>
</dbReference>
<feature type="region of interest" description="Disordered" evidence="6">
    <location>
        <begin position="242"/>
        <end position="265"/>
    </location>
</feature>
<dbReference type="PANTHER" id="PTHR46324:SF1">
    <property type="entry name" value="BASIC LEUCINE-ZIPPER 58"/>
    <property type="match status" value="1"/>
</dbReference>
<comment type="caution">
    <text evidence="8">The sequence shown here is derived from an EMBL/GenBank/DDBJ whole genome shotgun (WGS) entry which is preliminary data.</text>
</comment>
<keyword evidence="2" id="KW-0805">Transcription regulation</keyword>
<dbReference type="FunFam" id="1.20.5.170:FF:000020">
    <property type="entry name" value="BZIP transcription factor"/>
    <property type="match status" value="1"/>
</dbReference>
<dbReference type="EMBL" id="CM029039">
    <property type="protein sequence ID" value="KAG2644040.1"/>
    <property type="molecule type" value="Genomic_DNA"/>
</dbReference>
<evidence type="ECO:0000313" key="8">
    <source>
        <dbReference type="EMBL" id="KAG2644040.1"/>
    </source>
</evidence>
<protein>
    <recommendedName>
        <fullName evidence="7">BZIP domain-containing protein</fullName>
    </recommendedName>
</protein>
<accession>A0A8T0W8P0</accession>
<organism evidence="8 9">
    <name type="scientific">Panicum virgatum</name>
    <name type="common">Blackwell switchgrass</name>
    <dbReference type="NCBI Taxonomy" id="38727"/>
    <lineage>
        <taxon>Eukaryota</taxon>
        <taxon>Viridiplantae</taxon>
        <taxon>Streptophyta</taxon>
        <taxon>Embryophyta</taxon>
        <taxon>Tracheophyta</taxon>
        <taxon>Spermatophyta</taxon>
        <taxon>Magnoliopsida</taxon>
        <taxon>Liliopsida</taxon>
        <taxon>Poales</taxon>
        <taxon>Poaceae</taxon>
        <taxon>PACMAD clade</taxon>
        <taxon>Panicoideae</taxon>
        <taxon>Panicodae</taxon>
        <taxon>Paniceae</taxon>
        <taxon>Panicinae</taxon>
        <taxon>Panicum</taxon>
        <taxon>Panicum sect. Hiantes</taxon>
    </lineage>
</organism>
<dbReference type="AlphaFoldDB" id="A0A8T0W8P0"/>
<evidence type="ECO:0000256" key="2">
    <source>
        <dbReference type="ARBA" id="ARBA00023015"/>
    </source>
</evidence>
<dbReference type="GO" id="GO:0005634">
    <property type="term" value="C:nucleus"/>
    <property type="evidence" value="ECO:0007669"/>
    <property type="project" value="UniProtKB-SubCell"/>
</dbReference>
<reference evidence="8" key="1">
    <citation type="submission" date="2020-05" db="EMBL/GenBank/DDBJ databases">
        <title>WGS assembly of Panicum virgatum.</title>
        <authorList>
            <person name="Lovell J.T."/>
            <person name="Jenkins J."/>
            <person name="Shu S."/>
            <person name="Juenger T.E."/>
            <person name="Schmutz J."/>
        </authorList>
    </citation>
    <scope>NUCLEOTIDE SEQUENCE</scope>
    <source>
        <strain evidence="8">AP13</strain>
    </source>
</reference>
<dbReference type="InterPro" id="IPR004827">
    <property type="entry name" value="bZIP"/>
</dbReference>
<keyword evidence="9" id="KW-1185">Reference proteome</keyword>
<dbReference type="Pfam" id="PF00170">
    <property type="entry name" value="bZIP_1"/>
    <property type="match status" value="1"/>
</dbReference>
<dbReference type="PANTHER" id="PTHR46324">
    <property type="entry name" value="BASIC LEUCINE ZIPPER 43-RELATED"/>
    <property type="match status" value="1"/>
</dbReference>
<dbReference type="PROSITE" id="PS50217">
    <property type="entry name" value="BZIP"/>
    <property type="match status" value="1"/>
</dbReference>
<dbReference type="SUPFAM" id="SSF57959">
    <property type="entry name" value="Leucine zipper domain"/>
    <property type="match status" value="1"/>
</dbReference>
<evidence type="ECO:0000256" key="4">
    <source>
        <dbReference type="ARBA" id="ARBA00023163"/>
    </source>
</evidence>
<evidence type="ECO:0000256" key="5">
    <source>
        <dbReference type="ARBA" id="ARBA00023242"/>
    </source>
</evidence>
<evidence type="ECO:0000256" key="3">
    <source>
        <dbReference type="ARBA" id="ARBA00023125"/>
    </source>
</evidence>
<dbReference type="PROSITE" id="PS00036">
    <property type="entry name" value="BZIP_BASIC"/>
    <property type="match status" value="1"/>
</dbReference>
<evidence type="ECO:0000256" key="1">
    <source>
        <dbReference type="ARBA" id="ARBA00004123"/>
    </source>
</evidence>
<dbReference type="InterPro" id="IPR044521">
    <property type="entry name" value="AtbZIP8/43"/>
</dbReference>
<proteinExistence type="predicted"/>
<name>A0A8T0W8P0_PANVG</name>